<dbReference type="OrthoDB" id="9771846at2"/>
<evidence type="ECO:0000313" key="3">
    <source>
        <dbReference type="EMBL" id="SFE45271.1"/>
    </source>
</evidence>
<dbReference type="PANTHER" id="PTHR34136">
    <property type="match status" value="1"/>
</dbReference>
<dbReference type="PANTHER" id="PTHR34136:SF1">
    <property type="entry name" value="UDP-N-ACETYL-D-MANNOSAMINURONIC ACID TRANSFERASE"/>
    <property type="match status" value="1"/>
</dbReference>
<dbReference type="Proteomes" id="UP000198977">
    <property type="component" value="Unassembled WGS sequence"/>
</dbReference>
<sequence length="249" mass="26455">MKFGTAQGTIAINTPSRTQLFRTLAERFSAGDGFALATLNLDHLTKLPLDAEFAAAYQAHDLIVADGRPVVWLTRLSGQQSVELVPGSDLILPLCDLAAKHGVSVALVGSSEAALAGAAAALQTRVPDLRIDYVKSPPLGFDPSGAEAASILAEVAASGARLCLIALGAPKQELFAARGRTLAPTVGFASIGAGLDFLSGHQTRAPAFMRKLPLEWLWRIFQSPARMVPRYAKCFAILPALTLQAWRQR</sequence>
<keyword evidence="4" id="KW-1185">Reference proteome</keyword>
<dbReference type="InterPro" id="IPR004629">
    <property type="entry name" value="WecG_TagA_CpsF"/>
</dbReference>
<keyword evidence="2" id="KW-0808">Transferase</keyword>
<evidence type="ECO:0000256" key="1">
    <source>
        <dbReference type="ARBA" id="ARBA00022676"/>
    </source>
</evidence>
<name>A0A1I2AMS9_9RHOB</name>
<dbReference type="STRING" id="74348.SAMN04488523_107139"/>
<dbReference type="AlphaFoldDB" id="A0A1I2AMS9"/>
<dbReference type="EMBL" id="FOMW01000007">
    <property type="protein sequence ID" value="SFE45271.1"/>
    <property type="molecule type" value="Genomic_DNA"/>
</dbReference>
<protein>
    <submittedName>
        <fullName evidence="3">Polymer biosynthesis protein, WecB/TagA/CpsF family</fullName>
    </submittedName>
</protein>
<dbReference type="Pfam" id="PF03808">
    <property type="entry name" value="Glyco_tran_WecG"/>
    <property type="match status" value="1"/>
</dbReference>
<organism evidence="3 4">
    <name type="scientific">Sulfitobacter brevis</name>
    <dbReference type="NCBI Taxonomy" id="74348"/>
    <lineage>
        <taxon>Bacteria</taxon>
        <taxon>Pseudomonadati</taxon>
        <taxon>Pseudomonadota</taxon>
        <taxon>Alphaproteobacteria</taxon>
        <taxon>Rhodobacterales</taxon>
        <taxon>Roseobacteraceae</taxon>
        <taxon>Sulfitobacter</taxon>
    </lineage>
</organism>
<evidence type="ECO:0000313" key="4">
    <source>
        <dbReference type="Proteomes" id="UP000198977"/>
    </source>
</evidence>
<gene>
    <name evidence="3" type="ORF">SAMN04488523_107139</name>
</gene>
<dbReference type="RefSeq" id="WP_093923966.1">
    <property type="nucleotide sequence ID" value="NZ_FOMW01000007.1"/>
</dbReference>
<proteinExistence type="predicted"/>
<accession>A0A1I2AMS9</accession>
<dbReference type="CDD" id="cd06533">
    <property type="entry name" value="Glyco_transf_WecG_TagA"/>
    <property type="match status" value="1"/>
</dbReference>
<evidence type="ECO:0000256" key="2">
    <source>
        <dbReference type="ARBA" id="ARBA00022679"/>
    </source>
</evidence>
<dbReference type="GO" id="GO:0016758">
    <property type="term" value="F:hexosyltransferase activity"/>
    <property type="evidence" value="ECO:0007669"/>
    <property type="project" value="TreeGrafter"/>
</dbReference>
<keyword evidence="1" id="KW-0328">Glycosyltransferase</keyword>
<dbReference type="NCBIfam" id="TIGR00696">
    <property type="entry name" value="wecG_tagA_cpsF"/>
    <property type="match status" value="1"/>
</dbReference>
<reference evidence="3 4" key="1">
    <citation type="submission" date="2016-10" db="EMBL/GenBank/DDBJ databases">
        <authorList>
            <person name="de Groot N.N."/>
        </authorList>
    </citation>
    <scope>NUCLEOTIDE SEQUENCE [LARGE SCALE GENOMIC DNA]</scope>
    <source>
        <strain evidence="3 4">DSM 11443</strain>
    </source>
</reference>